<protein>
    <submittedName>
        <fullName evidence="2">Transketolase family protein</fullName>
    </submittedName>
</protein>
<comment type="caution">
    <text evidence="2">The sequence shown here is derived from an EMBL/GenBank/DDBJ whole genome shotgun (WGS) entry which is preliminary data.</text>
</comment>
<dbReference type="InterPro" id="IPR029061">
    <property type="entry name" value="THDP-binding"/>
</dbReference>
<dbReference type="SUPFAM" id="SSF52922">
    <property type="entry name" value="TK C-terminal domain-like"/>
    <property type="match status" value="1"/>
</dbReference>
<evidence type="ECO:0000313" key="2">
    <source>
        <dbReference type="EMBL" id="MBU9727724.1"/>
    </source>
</evidence>
<sequence>MTGIKEAVAAGKKEERWLRETYVDLLIEAGAQNPDIVILEADLMKAAGTIRFKERFPQRTINVGIAEANMMSVAAGMSAMGKIPFTHTFTPFTTRRACDQVTLSIAYAGLNVKMMGSDPGVTAELNGGTHMSMEDMAVMRNIPGMVIYEPADSVQLRKIFPQIVSHYGPVYIRLLRRNAVSIFEEDQEFTLGKGTVIKEGTDVTILATGIMVAEAVEAEKELKREGIDAEIINIHTLKPLDEELVLQSAKKTKAVVTAENHSVIGALGGAVSEFLSGTCPVPVIRVGVQDHFGEVGFTEFLQEKYGLTKKEIVAAARKAIQIRREQE</sequence>
<dbReference type="PANTHER" id="PTHR43825">
    <property type="entry name" value="PYRUVATE DEHYDROGENASE E1 COMPONENT"/>
    <property type="match status" value="1"/>
</dbReference>
<dbReference type="RefSeq" id="WP_238727112.1">
    <property type="nucleotide sequence ID" value="NZ_JAHQCX010000013.1"/>
</dbReference>
<accession>A0ABS6KB30</accession>
<reference evidence="2 3" key="1">
    <citation type="submission" date="2021-06" db="EMBL/GenBank/DDBJ databases">
        <title>Description of novel taxa of the family Lachnospiraceae.</title>
        <authorList>
            <person name="Chaplin A.V."/>
            <person name="Sokolova S.R."/>
            <person name="Pikina A.P."/>
            <person name="Korzhanova M."/>
            <person name="Belova V."/>
            <person name="Korostin D."/>
            <person name="Efimov B.A."/>
        </authorList>
    </citation>
    <scope>NUCLEOTIDE SEQUENCE [LARGE SCALE GENOMIC DNA]</scope>
    <source>
        <strain evidence="2 3">ASD4241</strain>
    </source>
</reference>
<organism evidence="2 3">
    <name type="scientific">Diplocloster modestus</name>
    <dbReference type="NCBI Taxonomy" id="2850322"/>
    <lineage>
        <taxon>Bacteria</taxon>
        <taxon>Bacillati</taxon>
        <taxon>Bacillota</taxon>
        <taxon>Clostridia</taxon>
        <taxon>Lachnospirales</taxon>
        <taxon>Lachnospiraceae</taxon>
        <taxon>Diplocloster</taxon>
    </lineage>
</organism>
<dbReference type="InterPro" id="IPR051157">
    <property type="entry name" value="PDH/Transketolase"/>
</dbReference>
<dbReference type="CDD" id="cd07033">
    <property type="entry name" value="TPP_PYR_DXS_TK_like"/>
    <property type="match status" value="1"/>
</dbReference>
<proteinExistence type="predicted"/>
<dbReference type="InterPro" id="IPR009014">
    <property type="entry name" value="Transketo_C/PFOR_II"/>
</dbReference>
<feature type="domain" description="Transketolase-like pyrimidine-binding" evidence="1">
    <location>
        <begin position="16"/>
        <end position="182"/>
    </location>
</feature>
<evidence type="ECO:0000259" key="1">
    <source>
        <dbReference type="SMART" id="SM00861"/>
    </source>
</evidence>
<dbReference type="SMART" id="SM00861">
    <property type="entry name" value="Transket_pyr"/>
    <property type="match status" value="1"/>
</dbReference>
<dbReference type="Pfam" id="PF02779">
    <property type="entry name" value="Transket_pyr"/>
    <property type="match status" value="1"/>
</dbReference>
<dbReference type="Gene3D" id="3.40.50.970">
    <property type="match status" value="1"/>
</dbReference>
<dbReference type="SUPFAM" id="SSF52518">
    <property type="entry name" value="Thiamin diphosphate-binding fold (THDP-binding)"/>
    <property type="match status" value="1"/>
</dbReference>
<evidence type="ECO:0000313" key="3">
    <source>
        <dbReference type="Proteomes" id="UP001314681"/>
    </source>
</evidence>
<dbReference type="Proteomes" id="UP001314681">
    <property type="component" value="Unassembled WGS sequence"/>
</dbReference>
<gene>
    <name evidence="2" type="ORF">KTH90_17070</name>
</gene>
<dbReference type="PANTHER" id="PTHR43825:SF1">
    <property type="entry name" value="TRANSKETOLASE-LIKE PYRIMIDINE-BINDING DOMAIN-CONTAINING PROTEIN"/>
    <property type="match status" value="1"/>
</dbReference>
<dbReference type="Pfam" id="PF02780">
    <property type="entry name" value="Transketolase_C"/>
    <property type="match status" value="1"/>
</dbReference>
<dbReference type="Gene3D" id="3.40.50.920">
    <property type="match status" value="1"/>
</dbReference>
<dbReference type="InterPro" id="IPR033248">
    <property type="entry name" value="Transketolase_C"/>
</dbReference>
<name>A0ABS6KB30_9FIRM</name>
<dbReference type="InterPro" id="IPR005475">
    <property type="entry name" value="Transketolase-like_Pyr-bd"/>
</dbReference>
<dbReference type="EMBL" id="JAHQCX010000013">
    <property type="protein sequence ID" value="MBU9727724.1"/>
    <property type="molecule type" value="Genomic_DNA"/>
</dbReference>
<keyword evidence="3" id="KW-1185">Reference proteome</keyword>